<protein>
    <submittedName>
        <fullName evidence="1">Uncharacterized protein</fullName>
    </submittedName>
</protein>
<keyword evidence="2" id="KW-1185">Reference proteome</keyword>
<evidence type="ECO:0000313" key="1">
    <source>
        <dbReference type="EMBL" id="TNN87235.1"/>
    </source>
</evidence>
<sequence>MMKPDLRASRSEICYCSTELRSRVKEVESIETIRVEVVSHSIASPPLSSSGVGGVAFSVGPAHPEVGGLAGHKVVHLISMKLKGDAVSSSPLDIVDQLGLQQQISLGQQVITDEVLIGPHSDAVTHTQRAEHIQNLKENGK</sequence>
<proteinExistence type="predicted"/>
<dbReference type="Proteomes" id="UP000314294">
    <property type="component" value="Unassembled WGS sequence"/>
</dbReference>
<dbReference type="EMBL" id="SRLO01000011">
    <property type="protein sequence ID" value="TNN87235.1"/>
    <property type="molecule type" value="Genomic_DNA"/>
</dbReference>
<comment type="caution">
    <text evidence="1">The sequence shown here is derived from an EMBL/GenBank/DDBJ whole genome shotgun (WGS) entry which is preliminary data.</text>
</comment>
<accession>A0A4Z2JA56</accession>
<organism evidence="1 2">
    <name type="scientific">Liparis tanakae</name>
    <name type="common">Tanaka's snailfish</name>
    <dbReference type="NCBI Taxonomy" id="230148"/>
    <lineage>
        <taxon>Eukaryota</taxon>
        <taxon>Metazoa</taxon>
        <taxon>Chordata</taxon>
        <taxon>Craniata</taxon>
        <taxon>Vertebrata</taxon>
        <taxon>Euteleostomi</taxon>
        <taxon>Actinopterygii</taxon>
        <taxon>Neopterygii</taxon>
        <taxon>Teleostei</taxon>
        <taxon>Neoteleostei</taxon>
        <taxon>Acanthomorphata</taxon>
        <taxon>Eupercaria</taxon>
        <taxon>Perciformes</taxon>
        <taxon>Cottioidei</taxon>
        <taxon>Cottales</taxon>
        <taxon>Liparidae</taxon>
        <taxon>Liparis</taxon>
    </lineage>
</organism>
<evidence type="ECO:0000313" key="2">
    <source>
        <dbReference type="Proteomes" id="UP000314294"/>
    </source>
</evidence>
<reference evidence="1 2" key="1">
    <citation type="submission" date="2019-03" db="EMBL/GenBank/DDBJ databases">
        <title>First draft genome of Liparis tanakae, snailfish: a comprehensive survey of snailfish specific genes.</title>
        <authorList>
            <person name="Kim W."/>
            <person name="Song I."/>
            <person name="Jeong J.-H."/>
            <person name="Kim D."/>
            <person name="Kim S."/>
            <person name="Ryu S."/>
            <person name="Song J.Y."/>
            <person name="Lee S.K."/>
        </authorList>
    </citation>
    <scope>NUCLEOTIDE SEQUENCE [LARGE SCALE GENOMIC DNA]</scope>
    <source>
        <tissue evidence="1">Muscle</tissue>
    </source>
</reference>
<name>A0A4Z2JA56_9TELE</name>
<gene>
    <name evidence="1" type="ORF">EYF80_002437</name>
</gene>
<dbReference type="AlphaFoldDB" id="A0A4Z2JA56"/>